<protein>
    <submittedName>
        <fullName evidence="7">Transporter substrate-binding domain-containing protein</fullName>
    </submittedName>
</protein>
<evidence type="ECO:0000256" key="3">
    <source>
        <dbReference type="ARBA" id="ARBA00022729"/>
    </source>
</evidence>
<dbReference type="Proteomes" id="UP000823863">
    <property type="component" value="Unassembled WGS sequence"/>
</dbReference>
<dbReference type="InterPro" id="IPR001638">
    <property type="entry name" value="Solute-binding_3/MltF_N"/>
</dbReference>
<feature type="chain" id="PRO_5038629160" evidence="5">
    <location>
        <begin position="23"/>
        <end position="307"/>
    </location>
</feature>
<comment type="caution">
    <text evidence="7">The sequence shown here is derived from an EMBL/GenBank/DDBJ whole genome shotgun (WGS) entry which is preliminary data.</text>
</comment>
<dbReference type="Gene3D" id="3.40.190.10">
    <property type="entry name" value="Periplasmic binding protein-like II"/>
    <property type="match status" value="2"/>
</dbReference>
<dbReference type="PANTHER" id="PTHR30085">
    <property type="entry name" value="AMINO ACID ABC TRANSPORTER PERMEASE"/>
    <property type="match status" value="1"/>
</dbReference>
<feature type="domain" description="Solute-binding protein family 3/N-terminal" evidence="6">
    <location>
        <begin position="75"/>
        <end position="307"/>
    </location>
</feature>
<reference evidence="7" key="2">
    <citation type="submission" date="2021-04" db="EMBL/GenBank/DDBJ databases">
        <authorList>
            <person name="Gilroy R."/>
        </authorList>
    </citation>
    <scope>NUCLEOTIDE SEQUENCE</scope>
    <source>
        <strain evidence="7">CHK198-12963</strain>
    </source>
</reference>
<evidence type="ECO:0000313" key="8">
    <source>
        <dbReference type="Proteomes" id="UP000823863"/>
    </source>
</evidence>
<evidence type="ECO:0000256" key="2">
    <source>
        <dbReference type="ARBA" id="ARBA00022448"/>
    </source>
</evidence>
<reference evidence="7" key="1">
    <citation type="journal article" date="2021" name="PeerJ">
        <title>Extensive microbial diversity within the chicken gut microbiome revealed by metagenomics and culture.</title>
        <authorList>
            <person name="Gilroy R."/>
            <person name="Ravi A."/>
            <person name="Getino M."/>
            <person name="Pursley I."/>
            <person name="Horton D.L."/>
            <person name="Alikhan N.F."/>
            <person name="Baker D."/>
            <person name="Gharbi K."/>
            <person name="Hall N."/>
            <person name="Watson M."/>
            <person name="Adriaenssens E.M."/>
            <person name="Foster-Nyarko E."/>
            <person name="Jarju S."/>
            <person name="Secka A."/>
            <person name="Antonio M."/>
            <person name="Oren A."/>
            <person name="Chaudhuri R.R."/>
            <person name="La Ragione R."/>
            <person name="Hildebrand F."/>
            <person name="Pallen M.J."/>
        </authorList>
    </citation>
    <scope>NUCLEOTIDE SEQUENCE</scope>
    <source>
        <strain evidence="7">CHK198-12963</strain>
    </source>
</reference>
<evidence type="ECO:0000259" key="6">
    <source>
        <dbReference type="SMART" id="SM00062"/>
    </source>
</evidence>
<name>A0A9D2PU09_9FIRM</name>
<proteinExistence type="inferred from homology"/>
<evidence type="ECO:0000256" key="5">
    <source>
        <dbReference type="SAM" id="SignalP"/>
    </source>
</evidence>
<dbReference type="GO" id="GO:0030288">
    <property type="term" value="C:outer membrane-bounded periplasmic space"/>
    <property type="evidence" value="ECO:0007669"/>
    <property type="project" value="TreeGrafter"/>
</dbReference>
<dbReference type="SUPFAM" id="SSF53850">
    <property type="entry name" value="Periplasmic binding protein-like II"/>
    <property type="match status" value="1"/>
</dbReference>
<keyword evidence="2" id="KW-0813">Transport</keyword>
<gene>
    <name evidence="7" type="ORF">H9931_03205</name>
</gene>
<organism evidence="7 8">
    <name type="scientific">Candidatus Enterocloster excrementigallinarum</name>
    <dbReference type="NCBI Taxonomy" id="2838558"/>
    <lineage>
        <taxon>Bacteria</taxon>
        <taxon>Bacillati</taxon>
        <taxon>Bacillota</taxon>
        <taxon>Clostridia</taxon>
        <taxon>Lachnospirales</taxon>
        <taxon>Lachnospiraceae</taxon>
        <taxon>Enterocloster</taxon>
    </lineage>
</organism>
<dbReference type="GO" id="GO:0005576">
    <property type="term" value="C:extracellular region"/>
    <property type="evidence" value="ECO:0007669"/>
    <property type="project" value="TreeGrafter"/>
</dbReference>
<sequence length="307" mass="32077">MKKNLKIGTALLAATLVLGAMTGCSGSSSGSTTAAADSGSTASDSGDSADSTSAADSGTSGDVAADVQAVIDAGVLKVGVKTDVPNFSLLNTATNEYEGYEVDLAYEMAGAIFGCTADEAREQDLVEFTGVTAKTRGPLIENGELDMVIATFTINEERKELYNFTTPYYVDAVGLMVLNDSGINSINDLDGKVIGVAQGSNSEESFKTYVAEAGIDVEPVFETFEGYPALATALASGNIDVFSVDRAILSGYKDDTNKILDDRYAEQEYGAVTSLEDEGLTALAEEVVTGLIESGQLDEMQTEWGIN</sequence>
<dbReference type="PROSITE" id="PS51257">
    <property type="entry name" value="PROKAR_LIPOPROTEIN"/>
    <property type="match status" value="1"/>
</dbReference>
<dbReference type="GO" id="GO:0006865">
    <property type="term" value="P:amino acid transport"/>
    <property type="evidence" value="ECO:0007669"/>
    <property type="project" value="TreeGrafter"/>
</dbReference>
<comment type="similarity">
    <text evidence="1">Belongs to the bacterial solute-binding protein 3 family.</text>
</comment>
<evidence type="ECO:0000256" key="1">
    <source>
        <dbReference type="ARBA" id="ARBA00010333"/>
    </source>
</evidence>
<dbReference type="AlphaFoldDB" id="A0A9D2PU09"/>
<evidence type="ECO:0000313" key="7">
    <source>
        <dbReference type="EMBL" id="HJC65717.1"/>
    </source>
</evidence>
<evidence type="ECO:0000256" key="4">
    <source>
        <dbReference type="SAM" id="MobiDB-lite"/>
    </source>
</evidence>
<dbReference type="SMART" id="SM00062">
    <property type="entry name" value="PBPb"/>
    <property type="match status" value="1"/>
</dbReference>
<dbReference type="InterPro" id="IPR051455">
    <property type="entry name" value="Bact_solute-bind_prot3"/>
</dbReference>
<feature type="region of interest" description="Disordered" evidence="4">
    <location>
        <begin position="26"/>
        <end position="60"/>
    </location>
</feature>
<dbReference type="Pfam" id="PF00497">
    <property type="entry name" value="SBP_bac_3"/>
    <property type="match status" value="1"/>
</dbReference>
<feature type="signal peptide" evidence="5">
    <location>
        <begin position="1"/>
        <end position="22"/>
    </location>
</feature>
<dbReference type="EMBL" id="DWWB01000013">
    <property type="protein sequence ID" value="HJC65717.1"/>
    <property type="molecule type" value="Genomic_DNA"/>
</dbReference>
<dbReference type="PANTHER" id="PTHR30085:SF6">
    <property type="entry name" value="ABC TRANSPORTER GLUTAMINE-BINDING PROTEIN GLNH"/>
    <property type="match status" value="1"/>
</dbReference>
<keyword evidence="3 5" id="KW-0732">Signal</keyword>
<accession>A0A9D2PU09</accession>